<dbReference type="GO" id="GO:0008654">
    <property type="term" value="P:phospholipid biosynthetic process"/>
    <property type="evidence" value="ECO:0007669"/>
    <property type="project" value="InterPro"/>
</dbReference>
<proteinExistence type="inferred from homology"/>
<comment type="caution">
    <text evidence="3">The sequence shown here is derived from an EMBL/GenBank/DDBJ whole genome shotgun (WGS) entry which is preliminary data.</text>
</comment>
<organism evidence="3 4">
    <name type="scientific">Candidatus Caccoplasma merdipullorum</name>
    <dbReference type="NCBI Taxonomy" id="2840718"/>
    <lineage>
        <taxon>Bacteria</taxon>
        <taxon>Pseudomonadati</taxon>
        <taxon>Bacteroidota</taxon>
        <taxon>Bacteroidia</taxon>
        <taxon>Bacteroidales</taxon>
        <taxon>Bacteroidaceae</taxon>
        <taxon>Bacteroidaceae incertae sedis</taxon>
        <taxon>Candidatus Caccoplasma</taxon>
    </lineage>
</organism>
<dbReference type="InterPro" id="IPR002587">
    <property type="entry name" value="Myo-inos-1-P_Synthase"/>
</dbReference>
<dbReference type="SUPFAM" id="SSF55347">
    <property type="entry name" value="Glyceraldehyde-3-phosphate dehydrogenase-like, C-terminal domain"/>
    <property type="match status" value="1"/>
</dbReference>
<dbReference type="Gene3D" id="3.30.360.10">
    <property type="entry name" value="Dihydrodipicolinate Reductase, domain 2"/>
    <property type="match status" value="1"/>
</dbReference>
<dbReference type="Proteomes" id="UP000823636">
    <property type="component" value="Unassembled WGS sequence"/>
</dbReference>
<dbReference type="InterPro" id="IPR036291">
    <property type="entry name" value="NAD(P)-bd_dom_sf"/>
</dbReference>
<accession>A0A9D9H7K3</accession>
<dbReference type="PIRSF" id="PIRSF015578">
    <property type="entry name" value="Myoinos-ppht_syn"/>
    <property type="match status" value="1"/>
</dbReference>
<evidence type="ECO:0000256" key="1">
    <source>
        <dbReference type="ARBA" id="ARBA00010813"/>
    </source>
</evidence>
<comment type="similarity">
    <text evidence="1">Belongs to the myo-inositol 1-phosphate synthase family.</text>
</comment>
<dbReference type="Pfam" id="PF01658">
    <property type="entry name" value="Inos-1-P_synth"/>
    <property type="match status" value="1"/>
</dbReference>
<evidence type="ECO:0000313" key="4">
    <source>
        <dbReference type="Proteomes" id="UP000823636"/>
    </source>
</evidence>
<protein>
    <submittedName>
        <fullName evidence="3">Inositol-3-phosphate synthase</fullName>
    </submittedName>
</protein>
<dbReference type="GO" id="GO:0004512">
    <property type="term" value="F:inositol-3-phosphate synthase activity"/>
    <property type="evidence" value="ECO:0007669"/>
    <property type="project" value="InterPro"/>
</dbReference>
<dbReference type="Gene3D" id="3.40.50.720">
    <property type="entry name" value="NAD(P)-binding Rossmann-like Domain"/>
    <property type="match status" value="1"/>
</dbReference>
<evidence type="ECO:0000313" key="3">
    <source>
        <dbReference type="EMBL" id="MBO8437858.1"/>
    </source>
</evidence>
<evidence type="ECO:0000259" key="2">
    <source>
        <dbReference type="Pfam" id="PF01658"/>
    </source>
</evidence>
<dbReference type="Pfam" id="PF07994">
    <property type="entry name" value="NAD_binding_5"/>
    <property type="match status" value="1"/>
</dbReference>
<dbReference type="GO" id="GO:0006021">
    <property type="term" value="P:inositol biosynthetic process"/>
    <property type="evidence" value="ECO:0007669"/>
    <property type="project" value="InterPro"/>
</dbReference>
<feature type="domain" description="Myo-inositol-1-phosphate synthase GAPDH-like" evidence="2">
    <location>
        <begin position="245"/>
        <end position="357"/>
    </location>
</feature>
<dbReference type="EMBL" id="JADIMW010000028">
    <property type="protein sequence ID" value="MBO8437858.1"/>
    <property type="molecule type" value="Genomic_DNA"/>
</dbReference>
<reference evidence="3" key="1">
    <citation type="submission" date="2020-10" db="EMBL/GenBank/DDBJ databases">
        <authorList>
            <person name="Gilroy R."/>
        </authorList>
    </citation>
    <scope>NUCLEOTIDE SEQUENCE</scope>
    <source>
        <strain evidence="3">G3-4614</strain>
    </source>
</reference>
<dbReference type="AlphaFoldDB" id="A0A9D9H7K3"/>
<name>A0A9D9H7K3_9BACT</name>
<dbReference type="SUPFAM" id="SSF51735">
    <property type="entry name" value="NAD(P)-binding Rossmann-fold domains"/>
    <property type="match status" value="1"/>
</dbReference>
<sequence>MEIEKAEGKLGVLVVGLGGAVSSTFVVGTLSVRKGLAEPIGSLTQLAHLPLGKGEEKREPKIKDVIPLADLNDVVIGGWDIFEENVYEAAKHAEVLTEKDIDKVKDELVAIKPMKAVFYQEYVKRLHGTWVKNAATKYEAMEQLKADMAEFKQKNGCSRLVVIWAASTEVYIPMGEVHKSLAAFEQGMKENSPEISPSMLYAYAAVSSGIPFINGAPALTVDMPAIWELADKMNVPICGKDFKTGQTMMKTVLAPMLRTRMLGLNGWFSTNILGNRDGEVLDDPDSFKTKEVSKLSVIDTILDSKKYPQLYGDIYHKVRINYYPPRKDNKEGWDNIDIVGWMGYPMQLKVDFLCRDSILAAPLLLDLVLFTDLAKRCGFKGIQSWLSFYFKSPMHDFETQPLHDLFAQYVRMCNTLRVMIGEEPCDYLG</sequence>
<dbReference type="InterPro" id="IPR013021">
    <property type="entry name" value="Myo-inos-1-P_Synthase_GAPDH"/>
</dbReference>
<gene>
    <name evidence="3" type="ORF">IAC54_03025</name>
</gene>
<dbReference type="PANTHER" id="PTHR11510">
    <property type="entry name" value="MYO-INOSITOL-1 PHOSPHATE SYNTHASE"/>
    <property type="match status" value="1"/>
</dbReference>
<reference evidence="3" key="2">
    <citation type="journal article" date="2021" name="PeerJ">
        <title>Extensive microbial diversity within the chicken gut microbiome revealed by metagenomics and culture.</title>
        <authorList>
            <person name="Gilroy R."/>
            <person name="Ravi A."/>
            <person name="Getino M."/>
            <person name="Pursley I."/>
            <person name="Horton D.L."/>
            <person name="Alikhan N.F."/>
            <person name="Baker D."/>
            <person name="Gharbi K."/>
            <person name="Hall N."/>
            <person name="Watson M."/>
            <person name="Adriaenssens E.M."/>
            <person name="Foster-Nyarko E."/>
            <person name="Jarju S."/>
            <person name="Secka A."/>
            <person name="Antonio M."/>
            <person name="Oren A."/>
            <person name="Chaudhuri R.R."/>
            <person name="La Ragione R."/>
            <person name="Hildebrand F."/>
            <person name="Pallen M.J."/>
        </authorList>
    </citation>
    <scope>NUCLEOTIDE SEQUENCE</scope>
    <source>
        <strain evidence="3">G3-4614</strain>
    </source>
</reference>